<name>A0ABM8GFF4_9MICO</name>
<proteinExistence type="predicted"/>
<evidence type="ECO:0000256" key="1">
    <source>
        <dbReference type="SAM" id="MobiDB-lite"/>
    </source>
</evidence>
<protein>
    <submittedName>
        <fullName evidence="2">Uncharacterized protein</fullName>
    </submittedName>
</protein>
<keyword evidence="3" id="KW-1185">Reference proteome</keyword>
<dbReference type="EMBL" id="AP027731">
    <property type="protein sequence ID" value="BDZ47081.1"/>
    <property type="molecule type" value="Genomic_DNA"/>
</dbReference>
<accession>A0ABM8GFF4</accession>
<feature type="region of interest" description="Disordered" evidence="1">
    <location>
        <begin position="144"/>
        <end position="163"/>
    </location>
</feature>
<gene>
    <name evidence="2" type="ORF">GCM10025866_29900</name>
</gene>
<sequence>MALVATLSVVTLTSCAPSSSSSSATAPPDTAVQHAQFGAPAAPDGHTLELQSDVVVVGGGHNAVWGASSDGTTWTLDSNAPGMDQLAVDKVLLATGYATGRIVQITKDGDRTDVVLAPIAITDLVKNGEVRFDQEVNPGELDVQGFDGGSITDTTEGGDGTISPVSLITPKEDYGDPLRDKPLPVPAKEFSKKTEDWELSGGTGADGLHFAVTTEASGLKVFATGTLLFDALHINLGMVIANSVAGGARGRVSGIQGVKVDVQAGSQNQGGSTIKKEFKLPFEIPIQTLIGGVPVFMKLSASVVVNAALVGTDATITGSGEWHLGSGLDVKIQDEAVTTNGDQDLKVVKSIMDSISGIALGGAVFNLGFKFKMLAGVGAPYFGAGGFATLTVTVGIGIGSALGSPFVLCRSASYDMALGTGVGIVTEPNILTSLLERIPHVKDVLPDDGLTRQATKPILHRKQTMPENQVCVGSGDEDK</sequence>
<evidence type="ECO:0000313" key="3">
    <source>
        <dbReference type="Proteomes" id="UP001321498"/>
    </source>
</evidence>
<dbReference type="Proteomes" id="UP001321498">
    <property type="component" value="Chromosome"/>
</dbReference>
<organism evidence="2 3">
    <name type="scientific">Naasia aerilata</name>
    <dbReference type="NCBI Taxonomy" id="1162966"/>
    <lineage>
        <taxon>Bacteria</taxon>
        <taxon>Bacillati</taxon>
        <taxon>Actinomycetota</taxon>
        <taxon>Actinomycetes</taxon>
        <taxon>Micrococcales</taxon>
        <taxon>Microbacteriaceae</taxon>
        <taxon>Naasia</taxon>
    </lineage>
</organism>
<evidence type="ECO:0000313" key="2">
    <source>
        <dbReference type="EMBL" id="BDZ47081.1"/>
    </source>
</evidence>
<reference evidence="3" key="1">
    <citation type="journal article" date="2019" name="Int. J. Syst. Evol. Microbiol.">
        <title>The Global Catalogue of Microorganisms (GCM) 10K type strain sequencing project: providing services to taxonomists for standard genome sequencing and annotation.</title>
        <authorList>
            <consortium name="The Broad Institute Genomics Platform"/>
            <consortium name="The Broad Institute Genome Sequencing Center for Infectious Disease"/>
            <person name="Wu L."/>
            <person name="Ma J."/>
        </authorList>
    </citation>
    <scope>NUCLEOTIDE SEQUENCE [LARGE SCALE GENOMIC DNA]</scope>
    <source>
        <strain evidence="3">NBRC 108725</strain>
    </source>
</reference>